<evidence type="ECO:0000256" key="4">
    <source>
        <dbReference type="ARBA" id="ARBA00022989"/>
    </source>
</evidence>
<gene>
    <name evidence="8" type="ORF">LITE_LOCUS9437</name>
</gene>
<feature type="transmembrane region" description="Helical" evidence="7">
    <location>
        <begin position="280"/>
        <end position="299"/>
    </location>
</feature>
<dbReference type="PANTHER" id="PTHR35830">
    <property type="entry name" value="OS05G0299200 PROTEIN"/>
    <property type="match status" value="1"/>
</dbReference>
<evidence type="ECO:0000256" key="2">
    <source>
        <dbReference type="ARBA" id="ARBA00006447"/>
    </source>
</evidence>
<evidence type="ECO:0000256" key="3">
    <source>
        <dbReference type="ARBA" id="ARBA00022692"/>
    </source>
</evidence>
<dbReference type="InterPro" id="IPR037185">
    <property type="entry name" value="EmrE-like"/>
</dbReference>
<protein>
    <submittedName>
        <fullName evidence="8">Uncharacterized protein</fullName>
    </submittedName>
</protein>
<dbReference type="GO" id="GO:0015165">
    <property type="term" value="F:pyrimidine nucleotide-sugar transmembrane transporter activity"/>
    <property type="evidence" value="ECO:0007669"/>
    <property type="project" value="InterPro"/>
</dbReference>
<dbReference type="Proteomes" id="UP001154282">
    <property type="component" value="Unassembled WGS sequence"/>
</dbReference>
<comment type="caution">
    <text evidence="8">The sequence shown here is derived from an EMBL/GenBank/DDBJ whole genome shotgun (WGS) entry which is preliminary data.</text>
</comment>
<keyword evidence="9" id="KW-1185">Reference proteome</keyword>
<feature type="transmembrane region" description="Helical" evidence="7">
    <location>
        <begin position="330"/>
        <end position="349"/>
    </location>
</feature>
<evidence type="ECO:0000313" key="8">
    <source>
        <dbReference type="EMBL" id="CAI0397153.1"/>
    </source>
</evidence>
<keyword evidence="5 7" id="KW-0472">Membrane</keyword>
<name>A0AAV0IJE9_9ROSI</name>
<organism evidence="8 9">
    <name type="scientific">Linum tenue</name>
    <dbReference type="NCBI Taxonomy" id="586396"/>
    <lineage>
        <taxon>Eukaryota</taxon>
        <taxon>Viridiplantae</taxon>
        <taxon>Streptophyta</taxon>
        <taxon>Embryophyta</taxon>
        <taxon>Tracheophyta</taxon>
        <taxon>Spermatophyta</taxon>
        <taxon>Magnoliopsida</taxon>
        <taxon>eudicotyledons</taxon>
        <taxon>Gunneridae</taxon>
        <taxon>Pentapetalae</taxon>
        <taxon>rosids</taxon>
        <taxon>fabids</taxon>
        <taxon>Malpighiales</taxon>
        <taxon>Linaceae</taxon>
        <taxon>Linum</taxon>
    </lineage>
</organism>
<feature type="transmembrane region" description="Helical" evidence="7">
    <location>
        <begin position="75"/>
        <end position="95"/>
    </location>
</feature>
<accession>A0AAV0IJE9</accession>
<dbReference type="AlphaFoldDB" id="A0AAV0IJE9"/>
<evidence type="ECO:0000256" key="5">
    <source>
        <dbReference type="ARBA" id="ARBA00023136"/>
    </source>
</evidence>
<feature type="transmembrane region" description="Helical" evidence="7">
    <location>
        <begin position="148"/>
        <end position="167"/>
    </location>
</feature>
<feature type="transmembrane region" description="Helical" evidence="7">
    <location>
        <begin position="545"/>
        <end position="570"/>
    </location>
</feature>
<evidence type="ECO:0000256" key="6">
    <source>
        <dbReference type="SAM" id="MobiDB-lite"/>
    </source>
</evidence>
<feature type="transmembrane region" description="Helical" evidence="7">
    <location>
        <begin position="244"/>
        <end position="265"/>
    </location>
</feature>
<dbReference type="EMBL" id="CAMGYJ010000004">
    <property type="protein sequence ID" value="CAI0397153.1"/>
    <property type="molecule type" value="Genomic_DNA"/>
</dbReference>
<dbReference type="Pfam" id="PF04142">
    <property type="entry name" value="Nuc_sug_transp"/>
    <property type="match status" value="1"/>
</dbReference>
<proteinExistence type="inferred from homology"/>
<feature type="compositionally biased region" description="Basic residues" evidence="6">
    <location>
        <begin position="452"/>
        <end position="464"/>
    </location>
</feature>
<feature type="region of interest" description="Disordered" evidence="6">
    <location>
        <begin position="448"/>
        <end position="476"/>
    </location>
</feature>
<feature type="transmembrane region" description="Helical" evidence="7">
    <location>
        <begin position="116"/>
        <end position="136"/>
    </location>
</feature>
<keyword evidence="4 7" id="KW-1133">Transmembrane helix</keyword>
<feature type="transmembrane region" description="Helical" evidence="7">
    <location>
        <begin position="174"/>
        <end position="192"/>
    </location>
</feature>
<evidence type="ECO:0000256" key="7">
    <source>
        <dbReference type="SAM" id="Phobius"/>
    </source>
</evidence>
<reference evidence="8" key="1">
    <citation type="submission" date="2022-08" db="EMBL/GenBank/DDBJ databases">
        <authorList>
            <person name="Gutierrez-Valencia J."/>
        </authorList>
    </citation>
    <scope>NUCLEOTIDE SEQUENCE</scope>
</reference>
<comment type="subcellular location">
    <subcellularLocation>
        <location evidence="1">Membrane</location>
        <topology evidence="1">Multi-pass membrane protein</topology>
    </subcellularLocation>
</comment>
<dbReference type="PANTHER" id="PTHR35830:SF1">
    <property type="entry name" value="OS05G0299200 PROTEIN"/>
    <property type="match status" value="1"/>
</dbReference>
<evidence type="ECO:0000313" key="9">
    <source>
        <dbReference type="Proteomes" id="UP001154282"/>
    </source>
</evidence>
<comment type="similarity">
    <text evidence="2">Belongs to the nucleotide-sugar transporter family. CMP-Sialate:CMP antiporter (TC 2.A.7.12) subfamily.</text>
</comment>
<keyword evidence="3 7" id="KW-0812">Transmembrane</keyword>
<dbReference type="GO" id="GO:0000139">
    <property type="term" value="C:Golgi membrane"/>
    <property type="evidence" value="ECO:0007669"/>
    <property type="project" value="InterPro"/>
</dbReference>
<dbReference type="SUPFAM" id="SSF103481">
    <property type="entry name" value="Multidrug resistance efflux transporter EmrE"/>
    <property type="match status" value="1"/>
</dbReference>
<sequence>MKKGMIECSVCHSKLLASPSSKTVSRAYDRHKSRVSSKQKALNVLLVVGDCMLVGLQPILVYMSKVDGKFEFSPISVNFLTEVTKVVFAIVMLILQARSQKVGEKPLLSMSTFVQAARNNVLLAVPALLYAINNYLKFIMQLYFNPATVKMLSNLKVLVIAVLLKLVMKRRFSIIQWEALALLLIGISVNQLRSLPEGTTALGLPVATGAYMYTFIFVTVPSLASVFNEYALKSQYDTSIYLQNLFLYGYGAIFNFLAILGITLVKGPSSMDILHGHSRATMLLICNNAAQGILSSFFFKYADTILKKYSSTVATIFTGIASAAMFGHKLTMNFVLGISIVFISMHQFFSPLAKVKDEPHNGVMELKEEDPQRSKESFINMAAAANEEVSHFPPPTDTIKKTKNQFPPMNSTANTLRFSSPLCPRFHSPHKSPALTAASRFSSVRCSFPSPSRRRSRRSGKRKLLQTSTSTARPSLHLDDDLDRAASAQNLELVLDLDQLSYLARSNLRRFISSGRDAYADLSTLVSFDESRRIVFSCRKSTVRFTGMVLLCGFVIVSAVRVLVSLGMAVRRSVGFRREKVVVRRDRSLGGREVVVATAAVPTERDGVRSKRKRFGVLDNPLSSLSLAVGGNDWKKYLARRQDRLPKWWPATVVSGNVLLENQEEYQREAKRLIRAITDYRTSGKDFAMDDIIQLRRICRTSGVKVSFDTANTRDALFRASVDFILNLCSRNPSYGSIPEIDGEDVRQFIAGLADNIGLESIRAARIVSAGVAARTHSCFLQAWPEMEMVAEGLGKHLKVEQRELLMDMFCVACSSKESHKSAADALGLTLSSEVSEIGRLQEDSSRSPVES</sequence>
<evidence type="ECO:0000256" key="1">
    <source>
        <dbReference type="ARBA" id="ARBA00004141"/>
    </source>
</evidence>
<feature type="transmembrane region" description="Helical" evidence="7">
    <location>
        <begin position="41"/>
        <end position="63"/>
    </location>
</feature>
<feature type="transmembrane region" description="Helical" evidence="7">
    <location>
        <begin position="212"/>
        <end position="232"/>
    </location>
</feature>
<dbReference type="InterPro" id="IPR007271">
    <property type="entry name" value="Nuc_sug_transpt"/>
</dbReference>